<evidence type="ECO:0000256" key="1">
    <source>
        <dbReference type="ARBA" id="ARBA00004170"/>
    </source>
</evidence>
<dbReference type="PANTHER" id="PTHR23292:SF6">
    <property type="entry name" value="FI16602P1-RELATED"/>
    <property type="match status" value="1"/>
</dbReference>
<comment type="caution">
    <text evidence="8">The sequence shown here is derived from an EMBL/GenBank/DDBJ whole genome shotgun (WGS) entry which is preliminary data.</text>
</comment>
<name>A0A8S1N3N0_9CILI</name>
<dbReference type="GO" id="GO:0008270">
    <property type="term" value="F:zinc ion binding"/>
    <property type="evidence" value="ECO:0007669"/>
    <property type="project" value="TreeGrafter"/>
</dbReference>
<protein>
    <recommendedName>
        <fullName evidence="7">LITAF domain-containing protein</fullName>
    </recommendedName>
</protein>
<gene>
    <name evidence="8" type="ORF">PSON_ATCC_30995.1.T0500058</name>
</gene>
<evidence type="ECO:0000313" key="8">
    <source>
        <dbReference type="EMBL" id="CAD8086562.1"/>
    </source>
</evidence>
<reference evidence="8" key="1">
    <citation type="submission" date="2021-01" db="EMBL/GenBank/DDBJ databases">
        <authorList>
            <consortium name="Genoscope - CEA"/>
            <person name="William W."/>
        </authorList>
    </citation>
    <scope>NUCLEOTIDE SEQUENCE</scope>
</reference>
<sequence length="160" mass="19115">MQYSQPQYDRPPYEAVYHQNQFNQQNQGPYQNQMAVYPQQQGGYPPNQIQNPQYQGQPYQQVYPNQFQGNYPPQSTNIGFNFQPGIILEGDKLCFYCNRPYNLVQQRKIGGQVFLAFLLLLIFFWPLCWLPFVMEDCKDKYYYCSQCGKLIYKRQYTMMS</sequence>
<organism evidence="8 9">
    <name type="scientific">Paramecium sonneborni</name>
    <dbReference type="NCBI Taxonomy" id="65129"/>
    <lineage>
        <taxon>Eukaryota</taxon>
        <taxon>Sar</taxon>
        <taxon>Alveolata</taxon>
        <taxon>Ciliophora</taxon>
        <taxon>Intramacronucleata</taxon>
        <taxon>Oligohymenophorea</taxon>
        <taxon>Peniculida</taxon>
        <taxon>Parameciidae</taxon>
        <taxon>Paramecium</taxon>
    </lineage>
</organism>
<dbReference type="Pfam" id="PF10601">
    <property type="entry name" value="zf-LITAF-like"/>
    <property type="match status" value="1"/>
</dbReference>
<evidence type="ECO:0000256" key="4">
    <source>
        <dbReference type="ARBA" id="ARBA00022833"/>
    </source>
</evidence>
<keyword evidence="6" id="KW-0812">Transmembrane</keyword>
<dbReference type="EMBL" id="CAJJDN010000050">
    <property type="protein sequence ID" value="CAD8086562.1"/>
    <property type="molecule type" value="Genomic_DNA"/>
</dbReference>
<keyword evidence="3" id="KW-0479">Metal-binding</keyword>
<keyword evidence="4" id="KW-0862">Zinc</keyword>
<feature type="transmembrane region" description="Helical" evidence="6">
    <location>
        <begin position="113"/>
        <end position="132"/>
    </location>
</feature>
<dbReference type="OrthoDB" id="323534at2759"/>
<comment type="subcellular location">
    <subcellularLocation>
        <location evidence="1">Membrane</location>
        <topology evidence="1">Peripheral membrane protein</topology>
    </subcellularLocation>
</comment>
<evidence type="ECO:0000259" key="7">
    <source>
        <dbReference type="PROSITE" id="PS51837"/>
    </source>
</evidence>
<keyword evidence="5 6" id="KW-0472">Membrane</keyword>
<evidence type="ECO:0000256" key="3">
    <source>
        <dbReference type="ARBA" id="ARBA00022723"/>
    </source>
</evidence>
<dbReference type="SMART" id="SM00714">
    <property type="entry name" value="LITAF"/>
    <property type="match status" value="1"/>
</dbReference>
<dbReference type="PROSITE" id="PS51837">
    <property type="entry name" value="LITAF"/>
    <property type="match status" value="1"/>
</dbReference>
<evidence type="ECO:0000313" key="9">
    <source>
        <dbReference type="Proteomes" id="UP000692954"/>
    </source>
</evidence>
<keyword evidence="9" id="KW-1185">Reference proteome</keyword>
<dbReference type="GO" id="GO:0016020">
    <property type="term" value="C:membrane"/>
    <property type="evidence" value="ECO:0007669"/>
    <property type="project" value="UniProtKB-SubCell"/>
</dbReference>
<comment type="similarity">
    <text evidence="2">Belongs to the CDIP1/LITAF family.</text>
</comment>
<dbReference type="PANTHER" id="PTHR23292">
    <property type="entry name" value="LIPOPOLYSACCHARIDE-INDUCED TUMOR NECROSIS FACTOR-ALPHA FACTOR"/>
    <property type="match status" value="1"/>
</dbReference>
<dbReference type="InterPro" id="IPR006629">
    <property type="entry name" value="LITAF"/>
</dbReference>
<feature type="domain" description="LITAF" evidence="7">
    <location>
        <begin position="74"/>
        <end position="156"/>
    </location>
</feature>
<dbReference type="Proteomes" id="UP000692954">
    <property type="component" value="Unassembled WGS sequence"/>
</dbReference>
<evidence type="ECO:0000256" key="2">
    <source>
        <dbReference type="ARBA" id="ARBA00005975"/>
    </source>
</evidence>
<evidence type="ECO:0000256" key="5">
    <source>
        <dbReference type="ARBA" id="ARBA00023136"/>
    </source>
</evidence>
<dbReference type="InterPro" id="IPR037519">
    <property type="entry name" value="LITAF_fam"/>
</dbReference>
<evidence type="ECO:0000256" key="6">
    <source>
        <dbReference type="SAM" id="Phobius"/>
    </source>
</evidence>
<dbReference type="AlphaFoldDB" id="A0A8S1N3N0"/>
<keyword evidence="6" id="KW-1133">Transmembrane helix</keyword>
<proteinExistence type="inferred from homology"/>
<accession>A0A8S1N3N0</accession>